<protein>
    <recommendedName>
        <fullName evidence="2">YchJ-like middle NTF2-like domain-containing protein</fullName>
    </recommendedName>
</protein>
<dbReference type="SUPFAM" id="SSF54427">
    <property type="entry name" value="NTF2-like"/>
    <property type="match status" value="1"/>
</dbReference>
<evidence type="ECO:0000313" key="3">
    <source>
        <dbReference type="EMBL" id="CAD8993069.1"/>
    </source>
</evidence>
<dbReference type="AlphaFoldDB" id="A0A7S1HW30"/>
<organism evidence="3">
    <name type="scientific">Eutreptiella gymnastica</name>
    <dbReference type="NCBI Taxonomy" id="73025"/>
    <lineage>
        <taxon>Eukaryota</taxon>
        <taxon>Discoba</taxon>
        <taxon>Euglenozoa</taxon>
        <taxon>Euglenida</taxon>
        <taxon>Spirocuta</taxon>
        <taxon>Euglenophyceae</taxon>
        <taxon>Eutreptiales</taxon>
        <taxon>Eutreptiaceae</taxon>
        <taxon>Eutreptiella</taxon>
    </lineage>
</organism>
<dbReference type="Gene3D" id="3.10.450.50">
    <property type="match status" value="1"/>
</dbReference>
<reference evidence="3" key="1">
    <citation type="submission" date="2021-01" db="EMBL/GenBank/DDBJ databases">
        <authorList>
            <person name="Corre E."/>
            <person name="Pelletier E."/>
            <person name="Niang G."/>
            <person name="Scheremetjew M."/>
            <person name="Finn R."/>
            <person name="Kale V."/>
            <person name="Holt S."/>
            <person name="Cochrane G."/>
            <person name="Meng A."/>
            <person name="Brown T."/>
            <person name="Cohen L."/>
        </authorList>
    </citation>
    <scope>NUCLEOTIDE SEQUENCE</scope>
    <source>
        <strain evidence="3">NIES-381</strain>
    </source>
</reference>
<feature type="domain" description="YchJ-like middle NTF2-like" evidence="2">
    <location>
        <begin position="200"/>
        <end position="301"/>
    </location>
</feature>
<feature type="region of interest" description="Disordered" evidence="1">
    <location>
        <begin position="150"/>
        <end position="175"/>
    </location>
</feature>
<proteinExistence type="predicted"/>
<gene>
    <name evidence="3" type="ORF">EGYM00392_LOCUS4117</name>
</gene>
<dbReference type="InterPro" id="IPR032710">
    <property type="entry name" value="NTF2-like_dom_sf"/>
</dbReference>
<feature type="compositionally biased region" description="Basic residues" evidence="1">
    <location>
        <begin position="154"/>
        <end position="164"/>
    </location>
</feature>
<evidence type="ECO:0000259" key="2">
    <source>
        <dbReference type="Pfam" id="PF17775"/>
    </source>
</evidence>
<dbReference type="InterPro" id="IPR048469">
    <property type="entry name" value="YchJ-like_M"/>
</dbReference>
<dbReference type="EMBL" id="HBGA01010848">
    <property type="protein sequence ID" value="CAD8993069.1"/>
    <property type="molecule type" value="Transcribed_RNA"/>
</dbReference>
<accession>A0A7S1HW30</accession>
<dbReference type="Pfam" id="PF17775">
    <property type="entry name" value="YchJ_M-like"/>
    <property type="match status" value="1"/>
</dbReference>
<evidence type="ECO:0000256" key="1">
    <source>
        <dbReference type="SAM" id="MobiDB-lite"/>
    </source>
</evidence>
<name>A0A7S1HW30_9EUGL</name>
<sequence length="355" mass="38383">MPEATPCQRCTPSAPVLLTVTAVFGLAIGCFEVQVPFKPFVVHYTQPAIATRPLARAVQPPVLPNLRPMAAYRESAPHIVDVVGMVASPGQNIGGLRQVAATYVQQASPLWPLLVSLVAAALASVGLHTWRSAGAKPQTEWAMAAGFGAASSKGGKKAKGKKSKTAPPKSEADKPCGCGSGQTYGGCCEPYLVGPTYPETAEALARVRYTALIKNNAEFIYQTTEEGKLTDEDKKAIQNTIDGKFFEELKILKEEAGEGDGEAYVTSRVWYRFKTGNLAKELFTTTERSLFRNVEGRWVVVEAVESNNQSFRPGDVSDTNTDPVLKARDVAMEKKAWELAMSINAKMPTNRSQAR</sequence>